<evidence type="ECO:0000256" key="2">
    <source>
        <dbReference type="SAM" id="Phobius"/>
    </source>
</evidence>
<reference evidence="3" key="1">
    <citation type="journal article" date="2004" name="Science">
        <title>Reverse methanogenesis: testing the hypothesis with environmental genomics.</title>
        <authorList>
            <person name="Hallam S.J."/>
            <person name="Putnam N."/>
            <person name="Preston C.M."/>
            <person name="Detter J.C."/>
            <person name="Rokhsar D."/>
            <person name="Richardson P.M."/>
            <person name="DeLong E.F."/>
        </authorList>
    </citation>
    <scope>NUCLEOTIDE SEQUENCE</scope>
</reference>
<reference evidence="3" key="2">
    <citation type="submission" date="2004-08" db="EMBL/GenBank/DDBJ databases">
        <authorList>
            <person name="Putnam N."/>
            <person name="Detter J.C."/>
            <person name="Richardson P.M."/>
            <person name="Rokhsar D."/>
        </authorList>
    </citation>
    <scope>NUCLEOTIDE SEQUENCE</scope>
</reference>
<sequence>MKVKGLFSILLVILLLSTLLAIGNASADDVLKIDERRSYVTNLATGEDRKTYAEFLDTDQFEGDELEFRIYVDKTGVPIPDNYVLELRTNLDKPRDWKFGDEISHTASQIVWQGKNAHAYPFPSPIILTGVVPEPIRQVKEPGFEKYNIEGIGKDDVYVELTVGTSRDGATLETIQQKLSPSMVFYSTDRGIQDAERKINDSLGAANAKVGGTTKMEQDIMGLYEGGHPGWASKLAEDYSELASTIEAPPIALYVIISIILGLILGSAFVYVYVSRGGGKGVDVTMISSELDDTSERITEKSSSINALSTKFARSEDAEKRSMARELVRLRASLNEISNEIRTISDKIRGAK</sequence>
<evidence type="ECO:0000313" key="3">
    <source>
        <dbReference type="EMBL" id="AAU82658.1"/>
    </source>
</evidence>
<feature type="coiled-coil region" evidence="1">
    <location>
        <begin position="320"/>
        <end position="347"/>
    </location>
</feature>
<accession>Q64D69</accession>
<name>Q64D69_UNCAG</name>
<evidence type="ECO:0000256" key="1">
    <source>
        <dbReference type="SAM" id="Coils"/>
    </source>
</evidence>
<proteinExistence type="predicted"/>
<dbReference type="AlphaFoldDB" id="Q64D69"/>
<dbReference type="EMBL" id="AY714828">
    <property type="protein sequence ID" value="AAU82658.1"/>
    <property type="molecule type" value="Genomic_DNA"/>
</dbReference>
<keyword evidence="1" id="KW-0175">Coiled coil</keyword>
<keyword evidence="2" id="KW-1133">Transmembrane helix</keyword>
<organism evidence="3">
    <name type="scientific">Uncultured archaeon GZfos26G2</name>
    <dbReference type="NCBI Taxonomy" id="3386331"/>
    <lineage>
        <taxon>Archaea</taxon>
        <taxon>Methanobacteriati</taxon>
        <taxon>Methanobacteriota</taxon>
        <taxon>Stenosarchaea group</taxon>
        <taxon>Methanomicrobia</taxon>
        <taxon>Candidatus Methanophagales</taxon>
        <taxon>Candidatus Methanophagaceae</taxon>
        <taxon>Candidatus Methanophaga</taxon>
    </lineage>
</organism>
<protein>
    <submittedName>
        <fullName evidence="3">Uncharacterized protein</fullName>
    </submittedName>
</protein>
<keyword evidence="2" id="KW-0812">Transmembrane</keyword>
<feature type="transmembrane region" description="Helical" evidence="2">
    <location>
        <begin position="251"/>
        <end position="274"/>
    </location>
</feature>
<keyword evidence="2" id="KW-0472">Membrane</keyword>
<gene>
    <name evidence="3" type="ORF">GZ18H11_31</name>
</gene>